<feature type="non-terminal residue" evidence="1">
    <location>
        <position position="1"/>
    </location>
</feature>
<accession>A0A7J6RNZ1</accession>
<dbReference type="AlphaFoldDB" id="A0A7J6RNZ1"/>
<dbReference type="EMBL" id="JABANO010024397">
    <property type="protein sequence ID" value="KAF4721956.1"/>
    <property type="molecule type" value="Genomic_DNA"/>
</dbReference>
<dbReference type="Proteomes" id="UP000553632">
    <property type="component" value="Unassembled WGS sequence"/>
</dbReference>
<evidence type="ECO:0000313" key="1">
    <source>
        <dbReference type="EMBL" id="KAF4721956.1"/>
    </source>
</evidence>
<evidence type="ECO:0000313" key="2">
    <source>
        <dbReference type="Proteomes" id="UP000553632"/>
    </source>
</evidence>
<protein>
    <submittedName>
        <fullName evidence="1">Uncharacterized protein</fullName>
    </submittedName>
</protein>
<comment type="caution">
    <text evidence="1">The sequence shown here is derived from an EMBL/GenBank/DDBJ whole genome shotgun (WGS) entry which is preliminary data.</text>
</comment>
<sequence>TSTRKALDRAFKKTNQAVLSADMDVTLSGSSCVSVLIKDSKIAAESPDTVPTLGTRGQSSGDGLMVVIGLLSRCPTITSLIALVIDIPWNVETCLASQCQGLLETRLQQASG</sequence>
<organism evidence="1 2">
    <name type="scientific">Perkinsus olseni</name>
    <name type="common">Perkinsus atlanticus</name>
    <dbReference type="NCBI Taxonomy" id="32597"/>
    <lineage>
        <taxon>Eukaryota</taxon>
        <taxon>Sar</taxon>
        <taxon>Alveolata</taxon>
        <taxon>Perkinsozoa</taxon>
        <taxon>Perkinsea</taxon>
        <taxon>Perkinsida</taxon>
        <taxon>Perkinsidae</taxon>
        <taxon>Perkinsus</taxon>
    </lineage>
</organism>
<proteinExistence type="predicted"/>
<feature type="non-terminal residue" evidence="1">
    <location>
        <position position="112"/>
    </location>
</feature>
<reference evidence="1 2" key="1">
    <citation type="submission" date="2020-04" db="EMBL/GenBank/DDBJ databases">
        <title>Perkinsus olseni comparative genomics.</title>
        <authorList>
            <person name="Bogema D.R."/>
        </authorList>
    </citation>
    <scope>NUCLEOTIDE SEQUENCE [LARGE SCALE GENOMIC DNA]</scope>
    <source>
        <strain evidence="1 2">ATCC PRA-207</strain>
    </source>
</reference>
<gene>
    <name evidence="1" type="ORF">FOZ63_015020</name>
</gene>
<keyword evidence="2" id="KW-1185">Reference proteome</keyword>
<name>A0A7J6RNZ1_PEROL</name>